<sequence length="73" mass="7176">MAGSAVPPVRLPHTTRAAVRAVLLAELASAGTRARAAGCPPEVLFDILDARLHSAADDGDGGCRGAGLAGEAG</sequence>
<proteinExistence type="predicted"/>
<evidence type="ECO:0000313" key="2">
    <source>
        <dbReference type="Proteomes" id="UP001239397"/>
    </source>
</evidence>
<name>A0A9Y2JNN8_9PSEU</name>
<protein>
    <submittedName>
        <fullName evidence="1">Uncharacterized protein</fullName>
    </submittedName>
</protein>
<gene>
    <name evidence="1" type="ORF">QRX60_48970</name>
</gene>
<dbReference type="RefSeq" id="WP_285998296.1">
    <property type="nucleotide sequence ID" value="NZ_CP127295.1"/>
</dbReference>
<dbReference type="Proteomes" id="UP001239397">
    <property type="component" value="Chromosome"/>
</dbReference>
<keyword evidence="2" id="KW-1185">Reference proteome</keyword>
<dbReference type="EMBL" id="CP127295">
    <property type="protein sequence ID" value="WIY01858.1"/>
    <property type="molecule type" value="Genomic_DNA"/>
</dbReference>
<organism evidence="1 2">
    <name type="scientific">Amycolatopsis mongoliensis</name>
    <dbReference type="NCBI Taxonomy" id="715475"/>
    <lineage>
        <taxon>Bacteria</taxon>
        <taxon>Bacillati</taxon>
        <taxon>Actinomycetota</taxon>
        <taxon>Actinomycetes</taxon>
        <taxon>Pseudonocardiales</taxon>
        <taxon>Pseudonocardiaceae</taxon>
        <taxon>Amycolatopsis</taxon>
    </lineage>
</organism>
<dbReference type="KEGG" id="amog:QRX60_48970"/>
<accession>A0A9Y2JNN8</accession>
<evidence type="ECO:0000313" key="1">
    <source>
        <dbReference type="EMBL" id="WIY01858.1"/>
    </source>
</evidence>
<dbReference type="AlphaFoldDB" id="A0A9Y2JNN8"/>
<reference evidence="1 2" key="1">
    <citation type="submission" date="2023-06" db="EMBL/GenBank/DDBJ databases">
        <authorList>
            <person name="Oyuntsetseg B."/>
            <person name="Kim S.B."/>
        </authorList>
    </citation>
    <scope>NUCLEOTIDE SEQUENCE [LARGE SCALE GENOMIC DNA]</scope>
    <source>
        <strain evidence="1 2">4-36</strain>
    </source>
</reference>